<dbReference type="Pfam" id="PF12937">
    <property type="entry name" value="F-box-like"/>
    <property type="match status" value="1"/>
</dbReference>
<dbReference type="RefSeq" id="XP_034240664.1">
    <property type="nucleotide sequence ID" value="XM_034384773.1"/>
</dbReference>
<evidence type="ECO:0000313" key="3">
    <source>
        <dbReference type="RefSeq" id="XP_034240658.1"/>
    </source>
</evidence>
<dbReference type="RefSeq" id="XP_034240666.1">
    <property type="nucleotide sequence ID" value="XM_034384775.1"/>
</dbReference>
<evidence type="ECO:0000313" key="10">
    <source>
        <dbReference type="RefSeq" id="XP_034240666.1"/>
    </source>
</evidence>
<dbReference type="Proteomes" id="UP000515158">
    <property type="component" value="Unplaced"/>
</dbReference>
<dbReference type="RefSeq" id="XP_034240665.1">
    <property type="nucleotide sequence ID" value="XM_034384774.1"/>
</dbReference>
<dbReference type="AlphaFoldDB" id="A0A6P8YU77"/>
<dbReference type="InterPro" id="IPR001810">
    <property type="entry name" value="F-box_dom"/>
</dbReference>
<organism evidence="10">
    <name type="scientific">Thrips palmi</name>
    <name type="common">Melon thrips</name>
    <dbReference type="NCBI Taxonomy" id="161013"/>
    <lineage>
        <taxon>Eukaryota</taxon>
        <taxon>Metazoa</taxon>
        <taxon>Ecdysozoa</taxon>
        <taxon>Arthropoda</taxon>
        <taxon>Hexapoda</taxon>
        <taxon>Insecta</taxon>
        <taxon>Pterygota</taxon>
        <taxon>Neoptera</taxon>
        <taxon>Paraneoptera</taxon>
        <taxon>Thysanoptera</taxon>
        <taxon>Terebrantia</taxon>
        <taxon>Thripoidea</taxon>
        <taxon>Thripidae</taxon>
        <taxon>Thrips</taxon>
    </lineage>
</organism>
<sequence>MEMDESQLLSLPDDALLAVLAFLPSRELFSLRVLCRRLRDMCLHPDLWRRRALRDVEYLDGNDYEQEVGLLRAVLRLVPCIGRLAGCVEDFAFMVSMVPTTSCVIAELAFTIYENEALATKILHTVHSLGGLKTLDVYLNLDLSTACTEVLNTICSLQGLRELKICFGDSETLLLGPCLGLEVEPSLTKLRYFEMISSQRSGGGSDPFLISFLETHAATLEEVDLPGFIDEVVCSLLGKLPKLRSLACSPDPVALDFVRQSSQLRSVLFYTSELSSAALQALTESRSASLLEAVGVSSLGFDPDLMALAGCLPRFPVLRELSLKAAPTVDFLRALTPTSAPRLTKLSLRCDKKCLQAWLHDIPIQDLLQRNPRLHLQVWKSYGCSEEYACRSSTRCDCSFCEKEKSRGRRSWFSLHRRTADCPPGCLQVVQLPCSSALPADSSNQQ</sequence>
<dbReference type="OrthoDB" id="2095648at2759"/>
<gene>
    <name evidence="3 4 5 6 7 8 9 10" type="primary">LOC117644950</name>
</gene>
<dbReference type="RefSeq" id="XP_034240659.1">
    <property type="nucleotide sequence ID" value="XM_034384768.1"/>
</dbReference>
<dbReference type="PROSITE" id="PS50181">
    <property type="entry name" value="FBOX"/>
    <property type="match status" value="1"/>
</dbReference>
<evidence type="ECO:0000313" key="4">
    <source>
        <dbReference type="RefSeq" id="XP_034240659.1"/>
    </source>
</evidence>
<proteinExistence type="predicted"/>
<evidence type="ECO:0000313" key="2">
    <source>
        <dbReference type="Proteomes" id="UP000515158"/>
    </source>
</evidence>
<dbReference type="SUPFAM" id="SSF52047">
    <property type="entry name" value="RNI-like"/>
    <property type="match status" value="1"/>
</dbReference>
<dbReference type="InterPro" id="IPR032675">
    <property type="entry name" value="LRR_dom_sf"/>
</dbReference>
<evidence type="ECO:0000313" key="7">
    <source>
        <dbReference type="RefSeq" id="XP_034240662.1"/>
    </source>
</evidence>
<reference evidence="3 4" key="1">
    <citation type="submission" date="2025-04" db="UniProtKB">
        <authorList>
            <consortium name="RefSeq"/>
        </authorList>
    </citation>
    <scope>IDENTIFICATION</scope>
    <source>
        <tissue evidence="3 4">Total insect</tissue>
    </source>
</reference>
<dbReference type="Gene3D" id="3.80.10.10">
    <property type="entry name" value="Ribonuclease Inhibitor"/>
    <property type="match status" value="1"/>
</dbReference>
<dbReference type="GeneID" id="117644950"/>
<protein>
    <submittedName>
        <fullName evidence="3 4">Uncharacterized protein LOC117644950</fullName>
    </submittedName>
</protein>
<dbReference type="RefSeq" id="XP_034240661.1">
    <property type="nucleotide sequence ID" value="XM_034384770.1"/>
</dbReference>
<feature type="domain" description="F-box" evidence="1">
    <location>
        <begin position="5"/>
        <end position="51"/>
    </location>
</feature>
<evidence type="ECO:0000313" key="8">
    <source>
        <dbReference type="RefSeq" id="XP_034240664.1"/>
    </source>
</evidence>
<dbReference type="InterPro" id="IPR036047">
    <property type="entry name" value="F-box-like_dom_sf"/>
</dbReference>
<dbReference type="KEGG" id="tpal:117644950"/>
<dbReference type="RefSeq" id="XP_034240660.1">
    <property type="nucleotide sequence ID" value="XM_034384769.1"/>
</dbReference>
<dbReference type="RefSeq" id="XP_034240662.1">
    <property type="nucleotide sequence ID" value="XM_034384771.1"/>
</dbReference>
<name>A0A6P8YU77_THRPL</name>
<evidence type="ECO:0000313" key="5">
    <source>
        <dbReference type="RefSeq" id="XP_034240660.1"/>
    </source>
</evidence>
<dbReference type="SUPFAM" id="SSF81383">
    <property type="entry name" value="F-box domain"/>
    <property type="match status" value="1"/>
</dbReference>
<accession>A0A6P8YU77</accession>
<evidence type="ECO:0000313" key="9">
    <source>
        <dbReference type="RefSeq" id="XP_034240665.1"/>
    </source>
</evidence>
<dbReference type="RefSeq" id="XP_034240658.1">
    <property type="nucleotide sequence ID" value="XM_034384767.1"/>
</dbReference>
<keyword evidence="2" id="KW-1185">Reference proteome</keyword>
<evidence type="ECO:0000313" key="6">
    <source>
        <dbReference type="RefSeq" id="XP_034240661.1"/>
    </source>
</evidence>
<evidence type="ECO:0000259" key="1">
    <source>
        <dbReference type="PROSITE" id="PS50181"/>
    </source>
</evidence>
<dbReference type="SMART" id="SM00256">
    <property type="entry name" value="FBOX"/>
    <property type="match status" value="1"/>
</dbReference>